<dbReference type="OrthoDB" id="5152093at2759"/>
<evidence type="ECO:0000256" key="1">
    <source>
        <dbReference type="SAM" id="SignalP"/>
    </source>
</evidence>
<feature type="chain" id="PRO_5016021380" evidence="1">
    <location>
        <begin position="17"/>
        <end position="137"/>
    </location>
</feature>
<dbReference type="Proteomes" id="UP000244855">
    <property type="component" value="Unassembled WGS sequence"/>
</dbReference>
<dbReference type="AlphaFoldDB" id="A0A2V1CX16"/>
<proteinExistence type="predicted"/>
<keyword evidence="1" id="KW-0732">Signal</keyword>
<keyword evidence="3" id="KW-1185">Reference proteome</keyword>
<evidence type="ECO:0000313" key="3">
    <source>
        <dbReference type="Proteomes" id="UP000244855"/>
    </source>
</evidence>
<feature type="signal peptide" evidence="1">
    <location>
        <begin position="1"/>
        <end position="16"/>
    </location>
</feature>
<dbReference type="EMBL" id="KZ806461">
    <property type="protein sequence ID" value="PVH90290.1"/>
    <property type="molecule type" value="Genomic_DNA"/>
</dbReference>
<accession>A0A2V1CX16</accession>
<sequence length="137" mass="13993">MRRHLLLSLLAHLAIATPQLGPLRLTRRQSIECESSDKKCGDGCIPLLWTCCPDGSGGCKPGDYCASTINSYGCCPIGETCRGGGGATTCTRSVAECTAIFGDDVTTTLKATGVENAAGMMPTVGVLAVGGLVAAIL</sequence>
<dbReference type="STRING" id="97972.A0A2V1CX16"/>
<gene>
    <name evidence="2" type="ORF">DM02DRAFT_49909</name>
</gene>
<protein>
    <submittedName>
        <fullName evidence="2">Uncharacterized protein</fullName>
    </submittedName>
</protein>
<name>A0A2V1CX16_9PLEO</name>
<evidence type="ECO:0000313" key="2">
    <source>
        <dbReference type="EMBL" id="PVH90290.1"/>
    </source>
</evidence>
<organism evidence="2 3">
    <name type="scientific">Periconia macrospinosa</name>
    <dbReference type="NCBI Taxonomy" id="97972"/>
    <lineage>
        <taxon>Eukaryota</taxon>
        <taxon>Fungi</taxon>
        <taxon>Dikarya</taxon>
        <taxon>Ascomycota</taxon>
        <taxon>Pezizomycotina</taxon>
        <taxon>Dothideomycetes</taxon>
        <taxon>Pleosporomycetidae</taxon>
        <taxon>Pleosporales</taxon>
        <taxon>Massarineae</taxon>
        <taxon>Periconiaceae</taxon>
        <taxon>Periconia</taxon>
    </lineage>
</organism>
<reference evidence="2 3" key="1">
    <citation type="journal article" date="2018" name="Sci. Rep.">
        <title>Comparative genomics provides insights into the lifestyle and reveals functional heterogeneity of dark septate endophytic fungi.</title>
        <authorList>
            <person name="Knapp D.G."/>
            <person name="Nemeth J.B."/>
            <person name="Barry K."/>
            <person name="Hainaut M."/>
            <person name="Henrissat B."/>
            <person name="Johnson J."/>
            <person name="Kuo A."/>
            <person name="Lim J.H.P."/>
            <person name="Lipzen A."/>
            <person name="Nolan M."/>
            <person name="Ohm R.A."/>
            <person name="Tamas L."/>
            <person name="Grigoriev I.V."/>
            <person name="Spatafora J.W."/>
            <person name="Nagy L.G."/>
            <person name="Kovacs G.M."/>
        </authorList>
    </citation>
    <scope>NUCLEOTIDE SEQUENCE [LARGE SCALE GENOMIC DNA]</scope>
    <source>
        <strain evidence="2 3">DSE2036</strain>
    </source>
</reference>